<protein>
    <submittedName>
        <fullName evidence="2">DDE_Tnp_1_7 domain-containing protein</fullName>
    </submittedName>
</protein>
<proteinExistence type="predicted"/>
<dbReference type="AlphaFoldDB" id="A0A183D3M5"/>
<dbReference type="WBParaSite" id="GPUH_0000332201-mRNA-1">
    <property type="protein sequence ID" value="GPUH_0000332201-mRNA-1"/>
    <property type="gene ID" value="GPUH_0000332201"/>
</dbReference>
<accession>A0A183D3M5</accession>
<sequence length="104" mass="11770">LPDDNDETLNEADGDEWRQSTNTGVDDEDEFMDAAESIETMSDIYDRNVQIVPVDDAYENVSDIEKEEALTELGIMLNSTLASEYEGANVARLNAHFWQVTFLF</sequence>
<reference evidence="2" key="1">
    <citation type="submission" date="2016-06" db="UniProtKB">
        <authorList>
            <consortium name="WormBaseParasite"/>
        </authorList>
    </citation>
    <scope>IDENTIFICATION</scope>
</reference>
<organism evidence="2">
    <name type="scientific">Gongylonema pulchrum</name>
    <dbReference type="NCBI Taxonomy" id="637853"/>
    <lineage>
        <taxon>Eukaryota</taxon>
        <taxon>Metazoa</taxon>
        <taxon>Ecdysozoa</taxon>
        <taxon>Nematoda</taxon>
        <taxon>Chromadorea</taxon>
        <taxon>Rhabditida</taxon>
        <taxon>Spirurina</taxon>
        <taxon>Spiruromorpha</taxon>
        <taxon>Spiruroidea</taxon>
        <taxon>Gongylonematidae</taxon>
        <taxon>Gongylonema</taxon>
    </lineage>
</organism>
<feature type="region of interest" description="Disordered" evidence="1">
    <location>
        <begin position="1"/>
        <end position="28"/>
    </location>
</feature>
<evidence type="ECO:0000313" key="2">
    <source>
        <dbReference type="WBParaSite" id="GPUH_0000332201-mRNA-1"/>
    </source>
</evidence>
<evidence type="ECO:0000256" key="1">
    <source>
        <dbReference type="SAM" id="MobiDB-lite"/>
    </source>
</evidence>
<feature type="compositionally biased region" description="Acidic residues" evidence="1">
    <location>
        <begin position="1"/>
        <end position="14"/>
    </location>
</feature>
<name>A0A183D3M5_9BILA</name>